<accession>A0A370NWR7</accession>
<comment type="caution">
    <text evidence="1">The sequence shown here is derived from an EMBL/GenBank/DDBJ whole genome shotgun (WGS) entry which is preliminary data.</text>
</comment>
<keyword evidence="2" id="KW-1185">Reference proteome</keyword>
<gene>
    <name evidence="1" type="ORF">DN412_11715</name>
</gene>
<sequence>MGVGLVAAHRHHVGLIQLPLRLDYFGRGGRILVLAQVAAGPEGAASLFGLLRTAKEQEEEIVWSKRQRGCSASMDSKASAWPS</sequence>
<reference evidence="2" key="1">
    <citation type="submission" date="2018-06" db="EMBL/GenBank/DDBJ databases">
        <authorList>
            <person name="Feng T."/>
            <person name="Jeon C.O."/>
        </authorList>
    </citation>
    <scope>NUCLEOTIDE SEQUENCE [LARGE SCALE GENOMIC DNA]</scope>
    <source>
        <strain evidence="2">S23</strain>
    </source>
</reference>
<name>A0A370NWR7_9BURK</name>
<dbReference type="Proteomes" id="UP000255165">
    <property type="component" value="Unassembled WGS sequence"/>
</dbReference>
<dbReference type="EMBL" id="QKWJ01000011">
    <property type="protein sequence ID" value="RDK10037.1"/>
    <property type="molecule type" value="Genomic_DNA"/>
</dbReference>
<evidence type="ECO:0000313" key="2">
    <source>
        <dbReference type="Proteomes" id="UP000255165"/>
    </source>
</evidence>
<dbReference type="AlphaFoldDB" id="A0A370NWR7"/>
<protein>
    <submittedName>
        <fullName evidence="1">Uncharacterized protein</fullName>
    </submittedName>
</protein>
<organism evidence="1 2">
    <name type="scientific">Cupriavidus lacunae</name>
    <dbReference type="NCBI Taxonomy" id="2666307"/>
    <lineage>
        <taxon>Bacteria</taxon>
        <taxon>Pseudomonadati</taxon>
        <taxon>Pseudomonadota</taxon>
        <taxon>Betaproteobacteria</taxon>
        <taxon>Burkholderiales</taxon>
        <taxon>Burkholderiaceae</taxon>
        <taxon>Cupriavidus</taxon>
    </lineage>
</organism>
<proteinExistence type="predicted"/>
<evidence type="ECO:0000313" key="1">
    <source>
        <dbReference type="EMBL" id="RDK10037.1"/>
    </source>
</evidence>